<dbReference type="Pfam" id="PF01584">
    <property type="entry name" value="CheW"/>
    <property type="match status" value="1"/>
</dbReference>
<dbReference type="GO" id="GO:0005829">
    <property type="term" value="C:cytosol"/>
    <property type="evidence" value="ECO:0007669"/>
    <property type="project" value="TreeGrafter"/>
</dbReference>
<keyword evidence="4" id="KW-0145">Chemotaxis</keyword>
<dbReference type="InterPro" id="IPR002545">
    <property type="entry name" value="CheW-lke_dom"/>
</dbReference>
<dbReference type="EMBL" id="AFZX01000131">
    <property type="protein sequence ID" value="EHL04593.1"/>
    <property type="molecule type" value="Genomic_DNA"/>
</dbReference>
<evidence type="ECO:0000256" key="4">
    <source>
        <dbReference type="ARBA" id="ARBA00022500"/>
    </source>
</evidence>
<dbReference type="GO" id="GO:0007165">
    <property type="term" value="P:signal transduction"/>
    <property type="evidence" value="ECO:0007669"/>
    <property type="project" value="InterPro"/>
</dbReference>
<dbReference type="PANTHER" id="PTHR22617">
    <property type="entry name" value="CHEMOTAXIS SENSOR HISTIDINE KINASE-RELATED"/>
    <property type="match status" value="1"/>
</dbReference>
<evidence type="ECO:0000256" key="2">
    <source>
        <dbReference type="ARBA" id="ARBA00021483"/>
    </source>
</evidence>
<name>G9XUM1_DESHA</name>
<dbReference type="FunFam" id="2.40.50.180:FF:000002">
    <property type="entry name" value="Chemotaxis protein CheW"/>
    <property type="match status" value="1"/>
</dbReference>
<comment type="caution">
    <text evidence="6">The sequence shown here is derived from an EMBL/GenBank/DDBJ whole genome shotgun (WGS) entry which is preliminary data.</text>
</comment>
<dbReference type="InterPro" id="IPR039315">
    <property type="entry name" value="CheW"/>
</dbReference>
<evidence type="ECO:0000313" key="7">
    <source>
        <dbReference type="Proteomes" id="UP000004416"/>
    </source>
</evidence>
<dbReference type="Gene3D" id="2.30.30.40">
    <property type="entry name" value="SH3 Domains"/>
    <property type="match status" value="1"/>
</dbReference>
<evidence type="ECO:0000259" key="5">
    <source>
        <dbReference type="PROSITE" id="PS50851"/>
    </source>
</evidence>
<dbReference type="InterPro" id="IPR036061">
    <property type="entry name" value="CheW-like_dom_sf"/>
</dbReference>
<evidence type="ECO:0000256" key="1">
    <source>
        <dbReference type="ARBA" id="ARBA00004496"/>
    </source>
</evidence>
<dbReference type="AlphaFoldDB" id="G9XUM1"/>
<dbReference type="Gene3D" id="2.40.50.180">
    <property type="entry name" value="CheA-289, Domain 4"/>
    <property type="match status" value="1"/>
</dbReference>
<dbReference type="GO" id="GO:0006935">
    <property type="term" value="P:chemotaxis"/>
    <property type="evidence" value="ECO:0007669"/>
    <property type="project" value="UniProtKB-KW"/>
</dbReference>
<dbReference type="PATRIC" id="fig|537010.4.peg.4359"/>
<evidence type="ECO:0000256" key="3">
    <source>
        <dbReference type="ARBA" id="ARBA00022490"/>
    </source>
</evidence>
<organism evidence="6 7">
    <name type="scientific">Desulfitobacterium hafniense DP7</name>
    <dbReference type="NCBI Taxonomy" id="537010"/>
    <lineage>
        <taxon>Bacteria</taxon>
        <taxon>Bacillati</taxon>
        <taxon>Bacillota</taxon>
        <taxon>Clostridia</taxon>
        <taxon>Eubacteriales</taxon>
        <taxon>Desulfitobacteriaceae</taxon>
        <taxon>Desulfitobacterium</taxon>
    </lineage>
</organism>
<dbReference type="SUPFAM" id="SSF50341">
    <property type="entry name" value="CheW-like"/>
    <property type="match status" value="1"/>
</dbReference>
<comment type="subcellular location">
    <subcellularLocation>
        <location evidence="1">Cytoplasm</location>
    </subcellularLocation>
</comment>
<dbReference type="PROSITE" id="PS50851">
    <property type="entry name" value="CHEW"/>
    <property type="match status" value="1"/>
</dbReference>
<proteinExistence type="predicted"/>
<dbReference type="HOGENOM" id="CLU_048995_3_1_9"/>
<reference evidence="6 7" key="1">
    <citation type="submission" date="2011-08" db="EMBL/GenBank/DDBJ databases">
        <authorList>
            <person name="Weinstock G."/>
            <person name="Sodergren E."/>
            <person name="Clifton S."/>
            <person name="Fulton L."/>
            <person name="Fulton B."/>
            <person name="Courtney L."/>
            <person name="Fronick C."/>
            <person name="Harrison M."/>
            <person name="Strong C."/>
            <person name="Farmer C."/>
            <person name="Delahaunty K."/>
            <person name="Markovic C."/>
            <person name="Hall O."/>
            <person name="Minx P."/>
            <person name="Tomlinson C."/>
            <person name="Mitreva M."/>
            <person name="Hou S."/>
            <person name="Chen J."/>
            <person name="Wollam A."/>
            <person name="Pepin K.H."/>
            <person name="Johnson M."/>
            <person name="Bhonagiri V."/>
            <person name="Zhang X."/>
            <person name="Suruliraj S."/>
            <person name="Warren W."/>
            <person name="Chinwalla A."/>
            <person name="Mardis E.R."/>
            <person name="Wilson R.K."/>
        </authorList>
    </citation>
    <scope>NUCLEOTIDE SEQUENCE [LARGE SCALE GENOMIC DNA]</scope>
    <source>
        <strain evidence="6 7">DP7</strain>
    </source>
</reference>
<dbReference type="PANTHER" id="PTHR22617:SF23">
    <property type="entry name" value="CHEMOTAXIS PROTEIN CHEW"/>
    <property type="match status" value="1"/>
</dbReference>
<dbReference type="SMART" id="SM00260">
    <property type="entry name" value="CheW"/>
    <property type="match status" value="1"/>
</dbReference>
<feature type="domain" description="CheW-like" evidence="5">
    <location>
        <begin position="9"/>
        <end position="149"/>
    </location>
</feature>
<dbReference type="CDD" id="cd00732">
    <property type="entry name" value="CheW"/>
    <property type="match status" value="1"/>
</dbReference>
<sequence>MKEETKMAEEQLVTFGLGSEEFGVDIMCVQEIIRIPPITRVPKAPEYVEGVINLRGNVIPVVSLRTRFGMERVEESDLSRIIVLQVQNKVFGIRVDAVTEVLRLDTESIEPPPPVALGMDSHFIRGVGKIGERLLILLNLDHIMGGEMNHESA</sequence>
<gene>
    <name evidence="6" type="ORF">HMPREF0322_04680</name>
</gene>
<protein>
    <recommendedName>
        <fullName evidence="2">Chemotaxis protein CheW</fullName>
    </recommendedName>
</protein>
<evidence type="ECO:0000313" key="6">
    <source>
        <dbReference type="EMBL" id="EHL04593.1"/>
    </source>
</evidence>
<accession>G9XUM1</accession>
<keyword evidence="3" id="KW-0963">Cytoplasm</keyword>
<dbReference type="Proteomes" id="UP000004416">
    <property type="component" value="Unassembled WGS sequence"/>
</dbReference>